<dbReference type="Proteomes" id="UP000440732">
    <property type="component" value="Unassembled WGS sequence"/>
</dbReference>
<dbReference type="Proteomes" id="UP000433483">
    <property type="component" value="Unassembled WGS sequence"/>
</dbReference>
<sequence>MPLTQTRSLPTLAPMKTSTAVCKPVFDDEGPLYLSGEETGCDSERGSDTLSREDQQLMDSFILLQREAALPQGGAPPGRRRRRAHLARADSHADAVPVGRGDRLRLGARQRRREDQQLMVSFILLQRERAHKHIFNKEASRPDVAAAAHLVRADSHVEAQVRRHFHQAVTTG</sequence>
<evidence type="ECO:0000313" key="3">
    <source>
        <dbReference type="EMBL" id="KAE8969251.1"/>
    </source>
</evidence>
<evidence type="ECO:0000313" key="8">
    <source>
        <dbReference type="EMBL" id="KAE9174712.1"/>
    </source>
</evidence>
<reference evidence="15 16" key="1">
    <citation type="submission" date="2018-09" db="EMBL/GenBank/DDBJ databases">
        <title>Genomic investigation of the strawberry pathogen Phytophthora fragariae indicates pathogenicity is determined by transcriptional variation in three key races.</title>
        <authorList>
            <person name="Adams T.M."/>
            <person name="Armitage A.D."/>
            <person name="Sobczyk M.K."/>
            <person name="Bates H.J."/>
            <person name="Dunwell J.M."/>
            <person name="Nellist C.F."/>
            <person name="Harrison R.J."/>
        </authorList>
    </citation>
    <scope>NUCLEOTIDE SEQUENCE [LARGE SCALE GENOMIC DNA]</scope>
    <source>
        <strain evidence="9 12">BC-1</strain>
        <strain evidence="8 16">BC-23</strain>
        <strain evidence="7 11">NOV-27</strain>
        <strain evidence="6 13">NOV-5</strain>
        <strain evidence="5 14">NOV-71</strain>
        <strain evidence="2 10">NOV-9</strain>
        <strain evidence="4 17">ONT-3</strain>
        <strain evidence="3 15">SCRP245</strain>
    </source>
</reference>
<gene>
    <name evidence="9" type="ORF">PF002_g28627</name>
    <name evidence="8" type="ORF">PF004_g26588</name>
    <name evidence="7" type="ORF">PF005_g27783</name>
    <name evidence="6" type="ORF">PF006_g27520</name>
    <name evidence="5" type="ORF">PF007_g27749</name>
    <name evidence="2" type="ORF">PF009_g28351</name>
    <name evidence="4" type="ORF">PF010_g27274</name>
    <name evidence="3" type="ORF">PF011_g26875</name>
</gene>
<organism evidence="3 15">
    <name type="scientific">Phytophthora fragariae</name>
    <dbReference type="NCBI Taxonomy" id="53985"/>
    <lineage>
        <taxon>Eukaryota</taxon>
        <taxon>Sar</taxon>
        <taxon>Stramenopiles</taxon>
        <taxon>Oomycota</taxon>
        <taxon>Peronosporomycetes</taxon>
        <taxon>Peronosporales</taxon>
        <taxon>Peronosporaceae</taxon>
        <taxon>Phytophthora</taxon>
    </lineage>
</organism>
<evidence type="ECO:0000313" key="6">
    <source>
        <dbReference type="EMBL" id="KAE9079439.1"/>
    </source>
</evidence>
<accession>A0A6A3HI29</accession>
<dbReference type="AlphaFoldDB" id="A0A6A3HI29"/>
<evidence type="ECO:0000256" key="1">
    <source>
        <dbReference type="SAM" id="MobiDB-lite"/>
    </source>
</evidence>
<dbReference type="EMBL" id="QXGB01003603">
    <property type="protein sequence ID" value="KAE9169887.1"/>
    <property type="molecule type" value="Genomic_DNA"/>
</dbReference>
<evidence type="ECO:0000313" key="17">
    <source>
        <dbReference type="Proteomes" id="UP000488956"/>
    </source>
</evidence>
<evidence type="ECO:0000313" key="9">
    <source>
        <dbReference type="EMBL" id="KAE9176075.1"/>
    </source>
</evidence>
<dbReference type="EMBL" id="QXFX01003621">
    <property type="protein sequence ID" value="KAE9067923.1"/>
    <property type="molecule type" value="Genomic_DNA"/>
</dbReference>
<dbReference type="EMBL" id="QXFZ01003570">
    <property type="protein sequence ID" value="KAE9068285.1"/>
    <property type="molecule type" value="Genomic_DNA"/>
</dbReference>
<feature type="region of interest" description="Disordered" evidence="1">
    <location>
        <begin position="70"/>
        <end position="96"/>
    </location>
</feature>
<dbReference type="Proteomes" id="UP000429523">
    <property type="component" value="Unassembled WGS sequence"/>
</dbReference>
<dbReference type="Proteomes" id="UP000440367">
    <property type="component" value="Unassembled WGS sequence"/>
</dbReference>
<evidence type="ECO:0000313" key="14">
    <source>
        <dbReference type="Proteomes" id="UP000441208"/>
    </source>
</evidence>
<evidence type="ECO:0000313" key="7">
    <source>
        <dbReference type="EMBL" id="KAE9169887.1"/>
    </source>
</evidence>
<name>A0A6A3HI29_9STRA</name>
<proteinExistence type="predicted"/>
<dbReference type="Proteomes" id="UP000441208">
    <property type="component" value="Unassembled WGS sequence"/>
</dbReference>
<dbReference type="EMBL" id="QXFW01003699">
    <property type="protein sequence ID" value="KAE8969251.1"/>
    <property type="molecule type" value="Genomic_DNA"/>
</dbReference>
<evidence type="ECO:0000313" key="4">
    <source>
        <dbReference type="EMBL" id="KAE9067923.1"/>
    </source>
</evidence>
<evidence type="ECO:0000313" key="10">
    <source>
        <dbReference type="Proteomes" id="UP000429523"/>
    </source>
</evidence>
<dbReference type="EMBL" id="QXGD01003579">
    <property type="protein sequence ID" value="KAE9176075.1"/>
    <property type="molecule type" value="Genomic_DNA"/>
</dbReference>
<evidence type="ECO:0000313" key="12">
    <source>
        <dbReference type="Proteomes" id="UP000440367"/>
    </source>
</evidence>
<dbReference type="Proteomes" id="UP000460718">
    <property type="component" value="Unassembled WGS sequence"/>
</dbReference>
<evidence type="ECO:0000313" key="16">
    <source>
        <dbReference type="Proteomes" id="UP000476176"/>
    </source>
</evidence>
<keyword evidence="11" id="KW-1185">Reference proteome</keyword>
<dbReference type="EMBL" id="QXGC01003567">
    <property type="protein sequence ID" value="KAE9174712.1"/>
    <property type="molecule type" value="Genomic_DNA"/>
</dbReference>
<evidence type="ECO:0000313" key="5">
    <source>
        <dbReference type="EMBL" id="KAE9068285.1"/>
    </source>
</evidence>
<dbReference type="Proteomes" id="UP000488956">
    <property type="component" value="Unassembled WGS sequence"/>
</dbReference>
<dbReference type="OrthoDB" id="112764at2759"/>
<evidence type="ECO:0000313" key="15">
    <source>
        <dbReference type="Proteomes" id="UP000460718"/>
    </source>
</evidence>
<dbReference type="EMBL" id="QXGA01003778">
    <property type="protein sequence ID" value="KAE9079439.1"/>
    <property type="molecule type" value="Genomic_DNA"/>
</dbReference>
<comment type="caution">
    <text evidence="3">The sequence shown here is derived from an EMBL/GenBank/DDBJ whole genome shotgun (WGS) entry which is preliminary data.</text>
</comment>
<protein>
    <submittedName>
        <fullName evidence="3">Uncharacterized protein</fullName>
    </submittedName>
</protein>
<dbReference type="EMBL" id="QXGF01003528">
    <property type="protein sequence ID" value="KAE8921367.1"/>
    <property type="molecule type" value="Genomic_DNA"/>
</dbReference>
<evidence type="ECO:0000313" key="13">
    <source>
        <dbReference type="Proteomes" id="UP000440732"/>
    </source>
</evidence>
<evidence type="ECO:0000313" key="11">
    <source>
        <dbReference type="Proteomes" id="UP000433483"/>
    </source>
</evidence>
<dbReference type="Proteomes" id="UP000476176">
    <property type="component" value="Unassembled WGS sequence"/>
</dbReference>
<evidence type="ECO:0000313" key="2">
    <source>
        <dbReference type="EMBL" id="KAE8921367.1"/>
    </source>
</evidence>